<proteinExistence type="predicted"/>
<comment type="caution">
    <text evidence="2">The sequence shown here is derived from an EMBL/GenBank/DDBJ whole genome shotgun (WGS) entry which is preliminary data.</text>
</comment>
<sequence>MSRRSGRGFINTQEVLEKLCIGRAGAVQVMRSAKIGSPQYRTAMHLCEAIDDMVEKLTGDRTHFHDKPASTAPRKDPLKR</sequence>
<organism evidence="2 3">
    <name type="scientific">Roseibium aggregatum (strain ATCC 25650 / DSM 13394 / JCM 20685 / NBRC 16684 / NCIMB 2208 / IAM 12614 / B1)</name>
    <name type="common">Stappia aggregata</name>
    <dbReference type="NCBI Taxonomy" id="384765"/>
    <lineage>
        <taxon>Bacteria</taxon>
        <taxon>Pseudomonadati</taxon>
        <taxon>Pseudomonadota</taxon>
        <taxon>Alphaproteobacteria</taxon>
        <taxon>Hyphomicrobiales</taxon>
        <taxon>Stappiaceae</taxon>
        <taxon>Roseibium</taxon>
    </lineage>
</organism>
<dbReference type="EMBL" id="AAUW01000004">
    <property type="protein sequence ID" value="EAV44975.1"/>
    <property type="molecule type" value="Genomic_DNA"/>
</dbReference>
<dbReference type="Proteomes" id="UP000004848">
    <property type="component" value="Unassembled WGS sequence"/>
</dbReference>
<evidence type="ECO:0000313" key="3">
    <source>
        <dbReference type="Proteomes" id="UP000004848"/>
    </source>
</evidence>
<evidence type="ECO:0000313" key="2">
    <source>
        <dbReference type="EMBL" id="EAV44975.1"/>
    </source>
</evidence>
<name>A0NQB7_ROSAI</name>
<reference evidence="2 3" key="1">
    <citation type="submission" date="2006-05" db="EMBL/GenBank/DDBJ databases">
        <authorList>
            <person name="King G."/>
            <person name="Ferriera S."/>
            <person name="Johnson J."/>
            <person name="Kravitz S."/>
            <person name="Beeson K."/>
            <person name="Sutton G."/>
            <person name="Rogers Y.-H."/>
            <person name="Friedman R."/>
            <person name="Frazier M."/>
            <person name="Venter J.C."/>
        </authorList>
    </citation>
    <scope>NUCLEOTIDE SEQUENCE [LARGE SCALE GENOMIC DNA]</scope>
    <source>
        <strain evidence="3">ATCC 25650 / DSM 13394 / JCM 20685 / NBRC 16684 / NCIMB 2208 / IAM 12614 / B1</strain>
    </source>
</reference>
<protein>
    <submittedName>
        <fullName evidence="2">Uncharacterized protein</fullName>
    </submittedName>
</protein>
<dbReference type="AlphaFoldDB" id="A0NQB7"/>
<evidence type="ECO:0000256" key="1">
    <source>
        <dbReference type="SAM" id="MobiDB-lite"/>
    </source>
</evidence>
<accession>A0NQB7</accession>
<feature type="region of interest" description="Disordered" evidence="1">
    <location>
        <begin position="60"/>
        <end position="80"/>
    </location>
</feature>
<gene>
    <name evidence="2" type="ORF">SIAM614_13208</name>
</gene>